<dbReference type="OrthoDB" id="9800132at2"/>
<dbReference type="RefSeq" id="WP_110129852.1">
    <property type="nucleotide sequence ID" value="NZ_QHJQ01000001.1"/>
</dbReference>
<dbReference type="FunCoup" id="A0A317ZL59">
    <property type="interactions" value="182"/>
</dbReference>
<evidence type="ECO:0000256" key="1">
    <source>
        <dbReference type="ARBA" id="ARBA00004162"/>
    </source>
</evidence>
<keyword evidence="7" id="KW-0653">Protein transport</keyword>
<keyword evidence="8 11" id="KW-1133">Transmembrane helix</keyword>
<keyword evidence="9" id="KW-0811">Translocation</keyword>
<dbReference type="EMBL" id="QHJQ01000001">
    <property type="protein sequence ID" value="PXA05772.1"/>
    <property type="molecule type" value="Genomic_DNA"/>
</dbReference>
<protein>
    <recommendedName>
        <fullName evidence="3">Sec translocon accessory complex subunit YajC</fullName>
    </recommendedName>
</protein>
<reference evidence="12 13" key="1">
    <citation type="submission" date="2018-05" db="EMBL/GenBank/DDBJ databases">
        <title>Coraliomargarita sinensis sp. nov., isolated from a marine solar saltern.</title>
        <authorList>
            <person name="Zhou L.Y."/>
        </authorList>
    </citation>
    <scope>NUCLEOTIDE SEQUENCE [LARGE SCALE GENOMIC DNA]</scope>
    <source>
        <strain evidence="12 13">WN38</strain>
    </source>
</reference>
<comment type="caution">
    <text evidence="12">The sequence shown here is derived from an EMBL/GenBank/DDBJ whole genome shotgun (WGS) entry which is preliminary data.</text>
</comment>
<evidence type="ECO:0000256" key="2">
    <source>
        <dbReference type="ARBA" id="ARBA00006742"/>
    </source>
</evidence>
<evidence type="ECO:0000256" key="10">
    <source>
        <dbReference type="ARBA" id="ARBA00023136"/>
    </source>
</evidence>
<dbReference type="PANTHER" id="PTHR33909">
    <property type="entry name" value="SEC TRANSLOCON ACCESSORY COMPLEX SUBUNIT YAJC"/>
    <property type="match status" value="1"/>
</dbReference>
<evidence type="ECO:0000256" key="4">
    <source>
        <dbReference type="ARBA" id="ARBA00022448"/>
    </source>
</evidence>
<dbReference type="GO" id="GO:0005886">
    <property type="term" value="C:plasma membrane"/>
    <property type="evidence" value="ECO:0007669"/>
    <property type="project" value="UniProtKB-SubCell"/>
</dbReference>
<comment type="subcellular location">
    <subcellularLocation>
        <location evidence="1">Cell membrane</location>
        <topology evidence="1">Single-pass membrane protein</topology>
    </subcellularLocation>
</comment>
<dbReference type="AlphaFoldDB" id="A0A317ZL59"/>
<dbReference type="InterPro" id="IPR003849">
    <property type="entry name" value="Preprotein_translocase_YajC"/>
</dbReference>
<organism evidence="12 13">
    <name type="scientific">Coraliomargarita sinensis</name>
    <dbReference type="NCBI Taxonomy" id="2174842"/>
    <lineage>
        <taxon>Bacteria</taxon>
        <taxon>Pseudomonadati</taxon>
        <taxon>Verrucomicrobiota</taxon>
        <taxon>Opitutia</taxon>
        <taxon>Puniceicoccales</taxon>
        <taxon>Coraliomargaritaceae</taxon>
        <taxon>Coraliomargarita</taxon>
    </lineage>
</organism>
<evidence type="ECO:0000256" key="9">
    <source>
        <dbReference type="ARBA" id="ARBA00023010"/>
    </source>
</evidence>
<accession>A0A317ZL59</accession>
<evidence type="ECO:0000256" key="8">
    <source>
        <dbReference type="ARBA" id="ARBA00022989"/>
    </source>
</evidence>
<dbReference type="PANTHER" id="PTHR33909:SF1">
    <property type="entry name" value="SEC TRANSLOCON ACCESSORY COMPLEX SUBUNIT YAJC"/>
    <property type="match status" value="1"/>
</dbReference>
<dbReference type="Proteomes" id="UP000247099">
    <property type="component" value="Unassembled WGS sequence"/>
</dbReference>
<evidence type="ECO:0000256" key="11">
    <source>
        <dbReference type="SAM" id="Phobius"/>
    </source>
</evidence>
<evidence type="ECO:0000256" key="3">
    <source>
        <dbReference type="ARBA" id="ARBA00014962"/>
    </source>
</evidence>
<dbReference type="SMART" id="SM01323">
    <property type="entry name" value="YajC"/>
    <property type="match status" value="1"/>
</dbReference>
<name>A0A317ZL59_9BACT</name>
<sequence length="108" mass="11804">MTQIEFLTHLPLAQAAPPGGGLSQFLPIILLFVGMWFLIIAPQRKRQKAHDKMLSELKTGDEIVTSGGIYGTITNVKDDRLVVRIADNTKIELGKSFVANKIGADADK</sequence>
<keyword evidence="4" id="KW-0813">Transport</keyword>
<dbReference type="GO" id="GO:0015031">
    <property type="term" value="P:protein transport"/>
    <property type="evidence" value="ECO:0007669"/>
    <property type="project" value="UniProtKB-KW"/>
</dbReference>
<proteinExistence type="inferred from homology"/>
<evidence type="ECO:0000313" key="13">
    <source>
        <dbReference type="Proteomes" id="UP000247099"/>
    </source>
</evidence>
<evidence type="ECO:0000256" key="6">
    <source>
        <dbReference type="ARBA" id="ARBA00022692"/>
    </source>
</evidence>
<evidence type="ECO:0000256" key="7">
    <source>
        <dbReference type="ARBA" id="ARBA00022927"/>
    </source>
</evidence>
<gene>
    <name evidence="12" type="primary">yajC</name>
    <name evidence="12" type="ORF">DDZ13_02020</name>
</gene>
<comment type="similarity">
    <text evidence="2">Belongs to the YajC family.</text>
</comment>
<keyword evidence="5" id="KW-1003">Cell membrane</keyword>
<dbReference type="InParanoid" id="A0A317ZL59"/>
<keyword evidence="6 11" id="KW-0812">Transmembrane</keyword>
<feature type="transmembrane region" description="Helical" evidence="11">
    <location>
        <begin position="20"/>
        <end position="41"/>
    </location>
</feature>
<evidence type="ECO:0000256" key="5">
    <source>
        <dbReference type="ARBA" id="ARBA00022475"/>
    </source>
</evidence>
<dbReference type="NCBIfam" id="TIGR00739">
    <property type="entry name" value="yajC"/>
    <property type="match status" value="1"/>
</dbReference>
<dbReference type="PRINTS" id="PR01853">
    <property type="entry name" value="YAJCTRNLCASE"/>
</dbReference>
<keyword evidence="10 11" id="KW-0472">Membrane</keyword>
<dbReference type="Pfam" id="PF02699">
    <property type="entry name" value="YajC"/>
    <property type="match status" value="1"/>
</dbReference>
<evidence type="ECO:0000313" key="12">
    <source>
        <dbReference type="EMBL" id="PXA05772.1"/>
    </source>
</evidence>
<keyword evidence="13" id="KW-1185">Reference proteome</keyword>